<dbReference type="AlphaFoldDB" id="A0A1A9WBJ8"/>
<dbReference type="PROSITE" id="PS50067">
    <property type="entry name" value="KINESIN_MOTOR_2"/>
    <property type="match status" value="1"/>
</dbReference>
<evidence type="ECO:0000259" key="6">
    <source>
        <dbReference type="PROSITE" id="PS50067"/>
    </source>
</evidence>
<dbReference type="GO" id="GO:0007019">
    <property type="term" value="P:microtubule depolymerization"/>
    <property type="evidence" value="ECO:0007669"/>
    <property type="project" value="TreeGrafter"/>
</dbReference>
<dbReference type="Gene3D" id="3.40.850.10">
    <property type="entry name" value="Kinesin motor domain"/>
    <property type="match status" value="1"/>
</dbReference>
<dbReference type="GO" id="GO:0005871">
    <property type="term" value="C:kinesin complex"/>
    <property type="evidence" value="ECO:0007669"/>
    <property type="project" value="TreeGrafter"/>
</dbReference>
<dbReference type="SMART" id="SM00129">
    <property type="entry name" value="KISc"/>
    <property type="match status" value="1"/>
</dbReference>
<dbReference type="STRING" id="37001.A0A1A9WBJ8"/>
<dbReference type="Proteomes" id="UP000091820">
    <property type="component" value="Unassembled WGS sequence"/>
</dbReference>
<comment type="similarity">
    <text evidence="5">Belongs to the TRAFAC class myosin-kinesin ATPase superfamily. Kinesin family.</text>
</comment>
<dbReference type="GO" id="GO:0008574">
    <property type="term" value="F:plus-end-directed microtubule motor activity"/>
    <property type="evidence" value="ECO:0007669"/>
    <property type="project" value="TreeGrafter"/>
</dbReference>
<comment type="caution">
    <text evidence="5">Lacks conserved residue(s) required for the propagation of feature annotation.</text>
</comment>
<dbReference type="GO" id="GO:0005524">
    <property type="term" value="F:ATP binding"/>
    <property type="evidence" value="ECO:0007669"/>
    <property type="project" value="UniProtKB-KW"/>
</dbReference>
<dbReference type="PANTHER" id="PTHR24115:SF372">
    <property type="entry name" value="KINESIN-LIKE PROTEIN"/>
    <property type="match status" value="1"/>
</dbReference>
<evidence type="ECO:0000256" key="3">
    <source>
        <dbReference type="ARBA" id="ARBA00022840"/>
    </source>
</evidence>
<accession>A0A1A9WBJ8</accession>
<dbReference type="VEuPathDB" id="VectorBase:GBRI013392"/>
<evidence type="ECO:0000313" key="7">
    <source>
        <dbReference type="EnsemblMetazoa" id="GBRI013392-PA"/>
    </source>
</evidence>
<keyword evidence="2" id="KW-0547">Nucleotide-binding</keyword>
<keyword evidence="8" id="KW-1185">Reference proteome</keyword>
<dbReference type="EnsemblMetazoa" id="GBRI013392-RA">
    <property type="protein sequence ID" value="GBRI013392-PA"/>
    <property type="gene ID" value="GBRI013392"/>
</dbReference>
<dbReference type="GO" id="GO:0008017">
    <property type="term" value="F:microtubule binding"/>
    <property type="evidence" value="ECO:0007669"/>
    <property type="project" value="InterPro"/>
</dbReference>
<dbReference type="InterPro" id="IPR036961">
    <property type="entry name" value="Kinesin_motor_dom_sf"/>
</dbReference>
<dbReference type="Pfam" id="PF00225">
    <property type="entry name" value="Kinesin"/>
    <property type="match status" value="1"/>
</dbReference>
<evidence type="ECO:0000256" key="5">
    <source>
        <dbReference type="PROSITE-ProRule" id="PRU00283"/>
    </source>
</evidence>
<dbReference type="SUPFAM" id="SSF52540">
    <property type="entry name" value="P-loop containing nucleoside triphosphate hydrolases"/>
    <property type="match status" value="1"/>
</dbReference>
<comment type="subcellular location">
    <subcellularLocation>
        <location evidence="1">Cytoplasm</location>
        <location evidence="1">Cytoskeleton</location>
    </subcellularLocation>
</comment>
<sequence length="257" mass="29067">MTGRNISFKQTCFSESTGDSCERKCSEARLRSVKDLLELQAIGNFNRTQHLTDVNAESSRSYVIFQAHNLMKDTKTGEKRIVKLSIIDLADSERAGSTKGLRLRFKEGANINKSLLTLGNFMNNLANGLKHIPYSDSKLTRILKDSLGEENDCLKRANTALKLKNSKCSNLDENDYRQWCHRIDIVFTELAKAQEKQIYLKSQIKVSELCDEIKTILKGFLESFPIVCNAQKNCLAYLSSASNLNQEINTKTDEILD</sequence>
<reference evidence="8" key="1">
    <citation type="submission" date="2014-03" db="EMBL/GenBank/DDBJ databases">
        <authorList>
            <person name="Aksoy S."/>
            <person name="Warren W."/>
            <person name="Wilson R.K."/>
        </authorList>
    </citation>
    <scope>NUCLEOTIDE SEQUENCE [LARGE SCALE GENOMIC DNA]</scope>
    <source>
        <strain evidence="8">IAEA</strain>
    </source>
</reference>
<proteinExistence type="inferred from homology"/>
<dbReference type="GO" id="GO:0061673">
    <property type="term" value="C:mitotic spindle astral microtubule"/>
    <property type="evidence" value="ECO:0007669"/>
    <property type="project" value="TreeGrafter"/>
</dbReference>
<dbReference type="GO" id="GO:0005634">
    <property type="term" value="C:nucleus"/>
    <property type="evidence" value="ECO:0007669"/>
    <property type="project" value="TreeGrafter"/>
</dbReference>
<evidence type="ECO:0000256" key="2">
    <source>
        <dbReference type="ARBA" id="ARBA00022741"/>
    </source>
</evidence>
<reference evidence="7" key="2">
    <citation type="submission" date="2020-05" db="UniProtKB">
        <authorList>
            <consortium name="EnsemblMetazoa"/>
        </authorList>
    </citation>
    <scope>IDENTIFICATION</scope>
    <source>
        <strain evidence="7">IAEA</strain>
    </source>
</reference>
<protein>
    <recommendedName>
        <fullName evidence="6">Kinesin motor domain-containing protein</fullName>
    </recommendedName>
</protein>
<evidence type="ECO:0000256" key="1">
    <source>
        <dbReference type="ARBA" id="ARBA00004245"/>
    </source>
</evidence>
<keyword evidence="4" id="KW-0963">Cytoplasm</keyword>
<dbReference type="GO" id="GO:0007018">
    <property type="term" value="P:microtubule-based movement"/>
    <property type="evidence" value="ECO:0007669"/>
    <property type="project" value="InterPro"/>
</dbReference>
<evidence type="ECO:0000256" key="4">
    <source>
        <dbReference type="ARBA" id="ARBA00023212"/>
    </source>
</evidence>
<name>A0A1A9WBJ8_9MUSC</name>
<keyword evidence="3" id="KW-0067">ATP-binding</keyword>
<keyword evidence="4" id="KW-0206">Cytoskeleton</keyword>
<dbReference type="InterPro" id="IPR001752">
    <property type="entry name" value="Kinesin_motor_dom"/>
</dbReference>
<dbReference type="GO" id="GO:1990023">
    <property type="term" value="C:mitotic spindle midzone"/>
    <property type="evidence" value="ECO:0007669"/>
    <property type="project" value="TreeGrafter"/>
</dbReference>
<feature type="domain" description="Kinesin motor" evidence="6">
    <location>
        <begin position="1"/>
        <end position="148"/>
    </location>
</feature>
<dbReference type="InterPro" id="IPR027640">
    <property type="entry name" value="Kinesin-like_fam"/>
</dbReference>
<dbReference type="PRINTS" id="PR00380">
    <property type="entry name" value="KINESINHEAVY"/>
</dbReference>
<dbReference type="GO" id="GO:0016887">
    <property type="term" value="F:ATP hydrolysis activity"/>
    <property type="evidence" value="ECO:0007669"/>
    <property type="project" value="TreeGrafter"/>
</dbReference>
<dbReference type="GO" id="GO:0000070">
    <property type="term" value="P:mitotic sister chromatid segregation"/>
    <property type="evidence" value="ECO:0007669"/>
    <property type="project" value="TreeGrafter"/>
</dbReference>
<evidence type="ECO:0000313" key="8">
    <source>
        <dbReference type="Proteomes" id="UP000091820"/>
    </source>
</evidence>
<organism evidence="7 8">
    <name type="scientific">Glossina brevipalpis</name>
    <dbReference type="NCBI Taxonomy" id="37001"/>
    <lineage>
        <taxon>Eukaryota</taxon>
        <taxon>Metazoa</taxon>
        <taxon>Ecdysozoa</taxon>
        <taxon>Arthropoda</taxon>
        <taxon>Hexapoda</taxon>
        <taxon>Insecta</taxon>
        <taxon>Pterygota</taxon>
        <taxon>Neoptera</taxon>
        <taxon>Endopterygota</taxon>
        <taxon>Diptera</taxon>
        <taxon>Brachycera</taxon>
        <taxon>Muscomorpha</taxon>
        <taxon>Hippoboscoidea</taxon>
        <taxon>Glossinidae</taxon>
        <taxon>Glossina</taxon>
    </lineage>
</organism>
<dbReference type="InterPro" id="IPR027417">
    <property type="entry name" value="P-loop_NTPase"/>
</dbReference>
<dbReference type="PANTHER" id="PTHR24115">
    <property type="entry name" value="KINESIN-RELATED"/>
    <property type="match status" value="1"/>
</dbReference>